<dbReference type="OrthoDB" id="9805316at2"/>
<keyword evidence="5" id="KW-0460">Magnesium</keyword>
<dbReference type="SFLD" id="SFLDG01017">
    <property type="entry name" value="Polyprenyl_Transferase_Like"/>
    <property type="match status" value="1"/>
</dbReference>
<keyword evidence="3 7" id="KW-0808">Transferase</keyword>
<dbReference type="GO" id="GO:0004337">
    <property type="term" value="F:(2E,6E)-farnesyl diphosphate synthase activity"/>
    <property type="evidence" value="ECO:0007669"/>
    <property type="project" value="UniProtKB-EC"/>
</dbReference>
<evidence type="ECO:0000256" key="4">
    <source>
        <dbReference type="ARBA" id="ARBA00022723"/>
    </source>
</evidence>
<evidence type="ECO:0000256" key="5">
    <source>
        <dbReference type="ARBA" id="ARBA00022842"/>
    </source>
</evidence>
<proteinExistence type="inferred from homology"/>
<reference evidence="8 9" key="1">
    <citation type="submission" date="2018-06" db="EMBL/GenBank/DDBJ databases">
        <authorList>
            <consortium name="Pathogen Informatics"/>
            <person name="Doyle S."/>
        </authorList>
    </citation>
    <scope>NUCLEOTIDE SEQUENCE [LARGE SCALE GENOMIC DNA]</scope>
    <source>
        <strain evidence="8 9">NCTC13337</strain>
    </source>
</reference>
<dbReference type="FunFam" id="1.10.600.10:FF:000001">
    <property type="entry name" value="Geranylgeranyl diphosphate synthase"/>
    <property type="match status" value="1"/>
</dbReference>
<evidence type="ECO:0000256" key="3">
    <source>
        <dbReference type="ARBA" id="ARBA00022679"/>
    </source>
</evidence>
<keyword evidence="9" id="KW-1185">Reference proteome</keyword>
<dbReference type="GO" id="GO:0046872">
    <property type="term" value="F:metal ion binding"/>
    <property type="evidence" value="ECO:0007669"/>
    <property type="project" value="UniProtKB-KW"/>
</dbReference>
<comment type="similarity">
    <text evidence="2 7">Belongs to the FPP/GGPP synthase family.</text>
</comment>
<dbReference type="Gene3D" id="1.10.600.10">
    <property type="entry name" value="Farnesyl Diphosphate Synthase"/>
    <property type="match status" value="1"/>
</dbReference>
<dbReference type="InterPro" id="IPR000092">
    <property type="entry name" value="Polyprenyl_synt"/>
</dbReference>
<dbReference type="AlphaFoldDB" id="A0A380MZI5"/>
<dbReference type="CDD" id="cd00685">
    <property type="entry name" value="Trans_IPPS_HT"/>
    <property type="match status" value="1"/>
</dbReference>
<name>A0A380MZI5_9GAMM</name>
<organism evidence="8 9">
    <name type="scientific">Suttonella ornithocola</name>
    <dbReference type="NCBI Taxonomy" id="279832"/>
    <lineage>
        <taxon>Bacteria</taxon>
        <taxon>Pseudomonadati</taxon>
        <taxon>Pseudomonadota</taxon>
        <taxon>Gammaproteobacteria</taxon>
        <taxon>Cardiobacteriales</taxon>
        <taxon>Cardiobacteriaceae</taxon>
        <taxon>Suttonella</taxon>
    </lineage>
</organism>
<dbReference type="EMBL" id="UHIC01000001">
    <property type="protein sequence ID" value="SUO97293.1"/>
    <property type="molecule type" value="Genomic_DNA"/>
</dbReference>
<evidence type="ECO:0000313" key="8">
    <source>
        <dbReference type="EMBL" id="SUO97293.1"/>
    </source>
</evidence>
<dbReference type="Pfam" id="PF00348">
    <property type="entry name" value="polyprenyl_synt"/>
    <property type="match status" value="1"/>
</dbReference>
<dbReference type="PROSITE" id="PS00723">
    <property type="entry name" value="POLYPRENYL_SYNTHASE_1"/>
    <property type="match status" value="1"/>
</dbReference>
<dbReference type="SUPFAM" id="SSF48576">
    <property type="entry name" value="Terpenoid synthases"/>
    <property type="match status" value="1"/>
</dbReference>
<dbReference type="NCBIfam" id="NF045485">
    <property type="entry name" value="FPPsyn"/>
    <property type="match status" value="1"/>
</dbReference>
<gene>
    <name evidence="8" type="primary">ispA</name>
    <name evidence="8" type="ORF">NCTC13337_02349</name>
</gene>
<sequence>MRLTNYQCRVEAALNKFLPNNHTQLTQAMRYSALNGGKRLRAALTYASAESLNIDNDAIDYAAVAVECIHAYSLIHDDLPAMDDDDLRRGKPSCHKAYNEAEAILAGDALNTLAFELLAQSPLTDSIKIAQINCLAKAAGWAGMVGGQSLDIAYTGKPISLETLKTIHQRKTGALIQTALIIGALPSKNYQNYQTIFTKLGENLGIAYQIIDDVLDATANTATLGKTAGKDAEQGKNTYYQHLGLEECRHLIYLLHQESEVLIEQLPFSLPLKEILEILFNRVY</sequence>
<dbReference type="EC" id="2.5.1.10" evidence="8"/>
<dbReference type="PANTHER" id="PTHR43281">
    <property type="entry name" value="FARNESYL DIPHOSPHATE SYNTHASE"/>
    <property type="match status" value="1"/>
</dbReference>
<dbReference type="InterPro" id="IPR008949">
    <property type="entry name" value="Isoprenoid_synthase_dom_sf"/>
</dbReference>
<evidence type="ECO:0000313" key="9">
    <source>
        <dbReference type="Proteomes" id="UP000254601"/>
    </source>
</evidence>
<keyword evidence="4" id="KW-0479">Metal-binding</keyword>
<dbReference type="GO" id="GO:0008654">
    <property type="term" value="P:phospholipid biosynthetic process"/>
    <property type="evidence" value="ECO:0007669"/>
    <property type="project" value="UniProtKB-ARBA"/>
</dbReference>
<dbReference type="InterPro" id="IPR033749">
    <property type="entry name" value="Polyprenyl_synt_CS"/>
</dbReference>
<dbReference type="SFLD" id="SFLDS00005">
    <property type="entry name" value="Isoprenoid_Synthase_Type_I"/>
    <property type="match status" value="1"/>
</dbReference>
<dbReference type="PROSITE" id="PS00444">
    <property type="entry name" value="POLYPRENYL_SYNTHASE_2"/>
    <property type="match status" value="1"/>
</dbReference>
<evidence type="ECO:0000256" key="7">
    <source>
        <dbReference type="RuleBase" id="RU004466"/>
    </source>
</evidence>
<dbReference type="GO" id="GO:0005737">
    <property type="term" value="C:cytoplasm"/>
    <property type="evidence" value="ECO:0007669"/>
    <property type="project" value="UniProtKB-ARBA"/>
</dbReference>
<evidence type="ECO:0000256" key="6">
    <source>
        <dbReference type="ARBA" id="ARBA00023229"/>
    </source>
</evidence>
<comment type="cofactor">
    <cofactor evidence="1">
        <name>Mg(2+)</name>
        <dbReference type="ChEBI" id="CHEBI:18420"/>
    </cofactor>
</comment>
<dbReference type="PANTHER" id="PTHR43281:SF1">
    <property type="entry name" value="FARNESYL DIPHOSPHATE SYNTHASE"/>
    <property type="match status" value="1"/>
</dbReference>
<evidence type="ECO:0000256" key="2">
    <source>
        <dbReference type="ARBA" id="ARBA00006706"/>
    </source>
</evidence>
<evidence type="ECO:0000256" key="1">
    <source>
        <dbReference type="ARBA" id="ARBA00001946"/>
    </source>
</evidence>
<dbReference type="Proteomes" id="UP000254601">
    <property type="component" value="Unassembled WGS sequence"/>
</dbReference>
<dbReference type="GO" id="GO:0016114">
    <property type="term" value="P:terpenoid biosynthetic process"/>
    <property type="evidence" value="ECO:0007669"/>
    <property type="project" value="UniProtKB-ARBA"/>
</dbReference>
<keyword evidence="6" id="KW-0414">Isoprene biosynthesis</keyword>
<protein>
    <submittedName>
        <fullName evidence="8">Farnesyl diphosphate synthase</fullName>
        <ecNumber evidence="8">2.5.1.10</ecNumber>
    </submittedName>
</protein>
<accession>A0A380MZI5</accession>
<dbReference type="InterPro" id="IPR053378">
    <property type="entry name" value="Prenyl_diphosphate_synthase"/>
</dbReference>